<protein>
    <submittedName>
        <fullName evidence="2">FecR family protein</fullName>
    </submittedName>
</protein>
<organism evidence="2 3">
    <name type="scientific">Dongia mobilis</name>
    <dbReference type="NCBI Taxonomy" id="578943"/>
    <lineage>
        <taxon>Bacteria</taxon>
        <taxon>Pseudomonadati</taxon>
        <taxon>Pseudomonadota</taxon>
        <taxon>Alphaproteobacteria</taxon>
        <taxon>Rhodospirillales</taxon>
        <taxon>Dongiaceae</taxon>
        <taxon>Dongia</taxon>
    </lineage>
</organism>
<proteinExistence type="predicted"/>
<accession>A0A4R6WMU3</accession>
<dbReference type="Gene3D" id="2.60.120.1440">
    <property type="match status" value="1"/>
</dbReference>
<sequence length="228" mass="23631">MKDCNISRRHSLLGGLALAGGYALIPLLVALPARAVDGIGTVERLKGSASINRGGSQSVLSAGDPVMVGDVVTTLAESRLRIAFADGSQVNLGELTRITIDEFNFTRETLSRQAAFDLQSGLIQAITAKSGAGSSFAIRTGNAVAASRSTQWIVEARKAETTVLVQEGKVDVQEASLGFRAFSSAEQDKAILLSAGQVTTIGKLGGGLGPQVAEEQKLAAYLAALAMD</sequence>
<dbReference type="InterPro" id="IPR006860">
    <property type="entry name" value="FecR"/>
</dbReference>
<dbReference type="RefSeq" id="WP_166645101.1">
    <property type="nucleotide sequence ID" value="NZ_SNYW01000008.1"/>
</dbReference>
<name>A0A4R6WMU3_9PROT</name>
<evidence type="ECO:0000313" key="3">
    <source>
        <dbReference type="Proteomes" id="UP000295783"/>
    </source>
</evidence>
<dbReference type="PROSITE" id="PS51318">
    <property type="entry name" value="TAT"/>
    <property type="match status" value="1"/>
</dbReference>
<dbReference type="AlphaFoldDB" id="A0A4R6WMU3"/>
<dbReference type="InterPro" id="IPR006311">
    <property type="entry name" value="TAT_signal"/>
</dbReference>
<keyword evidence="3" id="KW-1185">Reference proteome</keyword>
<gene>
    <name evidence="2" type="ORF">A8950_2035</name>
</gene>
<feature type="domain" description="FecR protein" evidence="1">
    <location>
        <begin position="70"/>
        <end position="170"/>
    </location>
</feature>
<reference evidence="2 3" key="1">
    <citation type="submission" date="2019-03" db="EMBL/GenBank/DDBJ databases">
        <title>Genomic Encyclopedia of Type Strains, Phase III (KMG-III): the genomes of soil and plant-associated and newly described type strains.</title>
        <authorList>
            <person name="Whitman W."/>
        </authorList>
    </citation>
    <scope>NUCLEOTIDE SEQUENCE [LARGE SCALE GENOMIC DNA]</scope>
    <source>
        <strain evidence="2 3">CGMCC 1.7660</strain>
    </source>
</reference>
<dbReference type="Pfam" id="PF04773">
    <property type="entry name" value="FecR"/>
    <property type="match status" value="1"/>
</dbReference>
<comment type="caution">
    <text evidence="2">The sequence shown here is derived from an EMBL/GenBank/DDBJ whole genome shotgun (WGS) entry which is preliminary data.</text>
</comment>
<evidence type="ECO:0000259" key="1">
    <source>
        <dbReference type="Pfam" id="PF04773"/>
    </source>
</evidence>
<dbReference type="Proteomes" id="UP000295783">
    <property type="component" value="Unassembled WGS sequence"/>
</dbReference>
<dbReference type="EMBL" id="SNYW01000008">
    <property type="protein sequence ID" value="TDQ82213.1"/>
    <property type="molecule type" value="Genomic_DNA"/>
</dbReference>
<evidence type="ECO:0000313" key="2">
    <source>
        <dbReference type="EMBL" id="TDQ82213.1"/>
    </source>
</evidence>
<dbReference type="PANTHER" id="PTHR38731">
    <property type="entry name" value="LIPL45-RELATED LIPOPROTEIN-RELATED"/>
    <property type="match status" value="1"/>
</dbReference>